<proteinExistence type="predicted"/>
<dbReference type="EMBL" id="CP002117">
    <property type="protein sequence ID" value="ADN37120.1"/>
    <property type="molecule type" value="Genomic_DNA"/>
</dbReference>
<feature type="transmembrane region" description="Helical" evidence="1">
    <location>
        <begin position="6"/>
        <end position="23"/>
    </location>
</feature>
<organism evidence="2 3">
    <name type="scientific">Methanolacinia petrolearia (strain DSM 11571 / OCM 486 / SEBR 4847)</name>
    <name type="common">Methanoplanus petrolearius</name>
    <dbReference type="NCBI Taxonomy" id="679926"/>
    <lineage>
        <taxon>Archaea</taxon>
        <taxon>Methanobacteriati</taxon>
        <taxon>Methanobacteriota</taxon>
        <taxon>Stenosarchaea group</taxon>
        <taxon>Methanomicrobia</taxon>
        <taxon>Methanomicrobiales</taxon>
        <taxon>Methanomicrobiaceae</taxon>
        <taxon>Methanolacinia</taxon>
    </lineage>
</organism>
<evidence type="ECO:0000313" key="3">
    <source>
        <dbReference type="Proteomes" id="UP000006565"/>
    </source>
</evidence>
<keyword evidence="1" id="KW-1133">Transmembrane helix</keyword>
<dbReference type="HOGENOM" id="CLU_176737_0_0_2"/>
<dbReference type="GeneID" id="9744865"/>
<reference evidence="2 3" key="1">
    <citation type="journal article" date="2010" name="Stand. Genomic Sci.">
        <title>Complete genome sequence of Methanoplanus petrolearius type strain (SEBR 4847).</title>
        <authorList>
            <person name="Brambilla E."/>
            <person name="Djao O.D."/>
            <person name="Daligault H."/>
            <person name="Lapidus A."/>
            <person name="Lucas S."/>
            <person name="Hammon N."/>
            <person name="Nolan M."/>
            <person name="Tice H."/>
            <person name="Cheng J.F."/>
            <person name="Han C."/>
            <person name="Tapia R."/>
            <person name="Goodwin L."/>
            <person name="Pitluck S."/>
            <person name="Liolios K."/>
            <person name="Ivanova N."/>
            <person name="Mavromatis K."/>
            <person name="Mikhailova N."/>
            <person name="Pati A."/>
            <person name="Chen A."/>
            <person name="Palaniappan K."/>
            <person name="Land M."/>
            <person name="Hauser L."/>
            <person name="Chang Y.J."/>
            <person name="Jeffries C.D."/>
            <person name="Rohde M."/>
            <person name="Spring S."/>
            <person name="Sikorski J."/>
            <person name="Goker M."/>
            <person name="Woyke T."/>
            <person name="Bristow J."/>
            <person name="Eisen J.A."/>
            <person name="Markowitz V."/>
            <person name="Hugenholtz P."/>
            <person name="Kyrpides N.C."/>
            <person name="Klenk H.P."/>
        </authorList>
    </citation>
    <scope>NUCLEOTIDE SEQUENCE [LARGE SCALE GENOMIC DNA]</scope>
    <source>
        <strain evidence="3">DSM 11571 / OCM 486 / SEBR 4847</strain>
    </source>
</reference>
<keyword evidence="1" id="KW-0472">Membrane</keyword>
<protein>
    <submittedName>
        <fullName evidence="2">Uncharacterized protein</fullName>
    </submittedName>
</protein>
<dbReference type="eggNOG" id="arCOG04909">
    <property type="taxonomic scope" value="Archaea"/>
</dbReference>
<keyword evidence="3" id="KW-1185">Reference proteome</keyword>
<dbReference type="STRING" id="679926.Mpet_2373"/>
<evidence type="ECO:0000313" key="2">
    <source>
        <dbReference type="EMBL" id="ADN37120.1"/>
    </source>
</evidence>
<dbReference type="OrthoDB" id="148043at2157"/>
<name>E1RDT3_METP4</name>
<dbReference type="KEGG" id="mpi:Mpet_2373"/>
<accession>E1RDT3</accession>
<gene>
    <name evidence="2" type="ordered locus">Mpet_2373</name>
</gene>
<sequence length="104" mass="12028">MSYSMFFYIGVFGAAVIYYLWLRDARIFYRTGLPGYRKAAYYGVIYSALSTVGVFFVYRSYDFVGLGLVLLALYMQGRIDKERDQIWNKNSSAVDRALGKTPRK</sequence>
<feature type="transmembrane region" description="Helical" evidence="1">
    <location>
        <begin position="39"/>
        <end position="57"/>
    </location>
</feature>
<dbReference type="Proteomes" id="UP000006565">
    <property type="component" value="Chromosome"/>
</dbReference>
<dbReference type="RefSeq" id="WP_013330297.1">
    <property type="nucleotide sequence ID" value="NC_014507.1"/>
</dbReference>
<keyword evidence="1" id="KW-0812">Transmembrane</keyword>
<evidence type="ECO:0000256" key="1">
    <source>
        <dbReference type="SAM" id="Phobius"/>
    </source>
</evidence>
<dbReference type="AlphaFoldDB" id="E1RDT3"/>